<organism evidence="1 2">
    <name type="scientific">Arsukibacterium tuosuense</name>
    <dbReference type="NCBI Taxonomy" id="1323745"/>
    <lineage>
        <taxon>Bacteria</taxon>
        <taxon>Pseudomonadati</taxon>
        <taxon>Pseudomonadota</taxon>
        <taxon>Gammaproteobacteria</taxon>
        <taxon>Chromatiales</taxon>
        <taxon>Chromatiaceae</taxon>
        <taxon>Arsukibacterium</taxon>
    </lineage>
</organism>
<evidence type="ECO:0000313" key="2">
    <source>
        <dbReference type="Proteomes" id="UP000219353"/>
    </source>
</evidence>
<dbReference type="OrthoDB" id="6388397at2"/>
<name>A0A285IG20_9GAMM</name>
<reference evidence="2" key="1">
    <citation type="submission" date="2017-09" db="EMBL/GenBank/DDBJ databases">
        <authorList>
            <person name="Varghese N."/>
            <person name="Submissions S."/>
        </authorList>
    </citation>
    <scope>NUCLEOTIDE SEQUENCE [LARGE SCALE GENOMIC DNA]</scope>
    <source>
        <strain evidence="2">CGMCC 1.12461</strain>
    </source>
</reference>
<proteinExistence type="predicted"/>
<dbReference type="AlphaFoldDB" id="A0A285IG20"/>
<gene>
    <name evidence="1" type="ORF">SAMN06297280_1024</name>
</gene>
<evidence type="ECO:0000313" key="1">
    <source>
        <dbReference type="EMBL" id="SNY46036.1"/>
    </source>
</evidence>
<keyword evidence="2" id="KW-1185">Reference proteome</keyword>
<dbReference type="Proteomes" id="UP000219353">
    <property type="component" value="Unassembled WGS sequence"/>
</dbReference>
<dbReference type="RefSeq" id="WP_097110218.1">
    <property type="nucleotide sequence ID" value="NZ_OBEB01000001.1"/>
</dbReference>
<protein>
    <submittedName>
        <fullName evidence="1">Uncharacterized protein</fullName>
    </submittedName>
</protein>
<accession>A0A285IG20</accession>
<dbReference type="EMBL" id="OBEB01000001">
    <property type="protein sequence ID" value="SNY46036.1"/>
    <property type="molecule type" value="Genomic_DNA"/>
</dbReference>
<sequence>MLKTNEKERLYELVTAMIGEDASIKAYKSGFNQNTVVVVEEMIAASIKCNANMKKLISDLLGVSGTLTKGWLSKTLATANRNVSITELKGYGCLVSVKSRWKIAIINSTI</sequence>